<protein>
    <submittedName>
        <fullName evidence="1">Uncharacterized protein</fullName>
    </submittedName>
</protein>
<organism evidence="1 2">
    <name type="scientific">Carnegiea gigantea</name>
    <dbReference type="NCBI Taxonomy" id="171969"/>
    <lineage>
        <taxon>Eukaryota</taxon>
        <taxon>Viridiplantae</taxon>
        <taxon>Streptophyta</taxon>
        <taxon>Embryophyta</taxon>
        <taxon>Tracheophyta</taxon>
        <taxon>Spermatophyta</taxon>
        <taxon>Magnoliopsida</taxon>
        <taxon>eudicotyledons</taxon>
        <taxon>Gunneridae</taxon>
        <taxon>Pentapetalae</taxon>
        <taxon>Caryophyllales</taxon>
        <taxon>Cactineae</taxon>
        <taxon>Cactaceae</taxon>
        <taxon>Cactoideae</taxon>
        <taxon>Echinocereeae</taxon>
        <taxon>Carnegiea</taxon>
    </lineage>
</organism>
<gene>
    <name evidence="1" type="ORF">Cgig2_015276</name>
</gene>
<dbReference type="OrthoDB" id="687445at2759"/>
<dbReference type="Gene3D" id="1.25.10.10">
    <property type="entry name" value="Leucine-rich Repeat Variant"/>
    <property type="match status" value="1"/>
</dbReference>
<dbReference type="PANTHER" id="PTHR33115">
    <property type="entry name" value="ARM REPEAT SUPERFAMILY PROTEIN"/>
    <property type="match status" value="1"/>
</dbReference>
<dbReference type="AlphaFoldDB" id="A0A9Q1K7J9"/>
<dbReference type="Proteomes" id="UP001153076">
    <property type="component" value="Unassembled WGS sequence"/>
</dbReference>
<proteinExistence type="predicted"/>
<keyword evidence="2" id="KW-1185">Reference proteome</keyword>
<comment type="caution">
    <text evidence="1">The sequence shown here is derived from an EMBL/GenBank/DDBJ whole genome shotgun (WGS) entry which is preliminary data.</text>
</comment>
<sequence length="339" mass="38300">MEHQRAPPPASDCGALARVVLSLMKLIMKNFGDSQQDDTDERNRQGARLIFYGLAFAEASLFLLKKIYWQMKMIDGKGDFKAWRETSSSSETWMEILTSLAMEDDATERIGPTRGVLRELFTIFFREGVVRDHRDHDSTAAGEALAILVLESEANCRRVLKLGALEKLIGLEVPMLRVKAARILRNFCTSLELRGVTRAVPIASSEGNNLRRQQATGSNSWISITAFKFMTLEESSIMFERIGVKEAELANEPVQILKRHPYPVTKFPRICRFTIKLAIWVIRDKRTNIRIFKNPELEEELKNVLDTTSELGSFGIFSGTVGLSRFGTTMHSLAEMGLH</sequence>
<dbReference type="InterPro" id="IPR011989">
    <property type="entry name" value="ARM-like"/>
</dbReference>
<reference evidence="1" key="1">
    <citation type="submission" date="2022-04" db="EMBL/GenBank/DDBJ databases">
        <title>Carnegiea gigantea Genome sequencing and assembly v2.</title>
        <authorList>
            <person name="Copetti D."/>
            <person name="Sanderson M.J."/>
            <person name="Burquez A."/>
            <person name="Wojciechowski M.F."/>
        </authorList>
    </citation>
    <scope>NUCLEOTIDE SEQUENCE</scope>
    <source>
        <strain evidence="1">SGP5-SGP5p</strain>
        <tissue evidence="1">Aerial part</tissue>
    </source>
</reference>
<name>A0A9Q1K7J9_9CARY</name>
<evidence type="ECO:0000313" key="2">
    <source>
        <dbReference type="Proteomes" id="UP001153076"/>
    </source>
</evidence>
<dbReference type="EMBL" id="JAKOGI010000257">
    <property type="protein sequence ID" value="KAJ8438349.1"/>
    <property type="molecule type" value="Genomic_DNA"/>
</dbReference>
<evidence type="ECO:0000313" key="1">
    <source>
        <dbReference type="EMBL" id="KAJ8438349.1"/>
    </source>
</evidence>
<accession>A0A9Q1K7J9</accession>
<dbReference type="PANTHER" id="PTHR33115:SF50">
    <property type="entry name" value="ARM REPEAT SUPERFAMILY PROTEIN"/>
    <property type="match status" value="1"/>
</dbReference>